<organism evidence="6 7">
    <name type="scientific">Bythopirellula polymerisocia</name>
    <dbReference type="NCBI Taxonomy" id="2528003"/>
    <lineage>
        <taxon>Bacteria</taxon>
        <taxon>Pseudomonadati</taxon>
        <taxon>Planctomycetota</taxon>
        <taxon>Planctomycetia</taxon>
        <taxon>Pirellulales</taxon>
        <taxon>Lacipirellulaceae</taxon>
        <taxon>Bythopirellula</taxon>
    </lineage>
</organism>
<dbReference type="RefSeq" id="WP_146450398.1">
    <property type="nucleotide sequence ID" value="NZ_SJPS01000002.1"/>
</dbReference>
<dbReference type="Pfam" id="PF00126">
    <property type="entry name" value="HTH_1"/>
    <property type="match status" value="1"/>
</dbReference>
<gene>
    <name evidence="6" type="primary">cysB</name>
    <name evidence="6" type="ORF">Pla144_19920</name>
</gene>
<comment type="caution">
    <text evidence="6">The sequence shown here is derived from an EMBL/GenBank/DDBJ whole genome shotgun (WGS) entry which is preliminary data.</text>
</comment>
<comment type="similarity">
    <text evidence="1">Belongs to the LysR transcriptional regulatory family.</text>
</comment>
<dbReference type="PANTHER" id="PTHR30126">
    <property type="entry name" value="HTH-TYPE TRANSCRIPTIONAL REGULATOR"/>
    <property type="match status" value="1"/>
</dbReference>
<dbReference type="Proteomes" id="UP000318437">
    <property type="component" value="Unassembled WGS sequence"/>
</dbReference>
<dbReference type="Gene3D" id="1.10.10.10">
    <property type="entry name" value="Winged helix-like DNA-binding domain superfamily/Winged helix DNA-binding domain"/>
    <property type="match status" value="1"/>
</dbReference>
<evidence type="ECO:0000256" key="2">
    <source>
        <dbReference type="ARBA" id="ARBA00023015"/>
    </source>
</evidence>
<reference evidence="6 7" key="1">
    <citation type="submission" date="2019-02" db="EMBL/GenBank/DDBJ databases">
        <title>Deep-cultivation of Planctomycetes and their phenomic and genomic characterization uncovers novel biology.</title>
        <authorList>
            <person name="Wiegand S."/>
            <person name="Jogler M."/>
            <person name="Boedeker C."/>
            <person name="Pinto D."/>
            <person name="Vollmers J."/>
            <person name="Rivas-Marin E."/>
            <person name="Kohn T."/>
            <person name="Peeters S.H."/>
            <person name="Heuer A."/>
            <person name="Rast P."/>
            <person name="Oberbeckmann S."/>
            <person name="Bunk B."/>
            <person name="Jeske O."/>
            <person name="Meyerdierks A."/>
            <person name="Storesund J.E."/>
            <person name="Kallscheuer N."/>
            <person name="Luecker S."/>
            <person name="Lage O.M."/>
            <person name="Pohl T."/>
            <person name="Merkel B.J."/>
            <person name="Hornburger P."/>
            <person name="Mueller R.-W."/>
            <person name="Bruemmer F."/>
            <person name="Labrenz M."/>
            <person name="Spormann A.M."/>
            <person name="Op Den Camp H."/>
            <person name="Overmann J."/>
            <person name="Amann R."/>
            <person name="Jetten M.S.M."/>
            <person name="Mascher T."/>
            <person name="Medema M.H."/>
            <person name="Devos D.P."/>
            <person name="Kaster A.-K."/>
            <person name="Ovreas L."/>
            <person name="Rohde M."/>
            <person name="Galperin M.Y."/>
            <person name="Jogler C."/>
        </authorList>
    </citation>
    <scope>NUCLEOTIDE SEQUENCE [LARGE SCALE GENOMIC DNA]</scope>
    <source>
        <strain evidence="6 7">Pla144</strain>
    </source>
</reference>
<dbReference type="PROSITE" id="PS50931">
    <property type="entry name" value="HTH_LYSR"/>
    <property type="match status" value="1"/>
</dbReference>
<dbReference type="CDD" id="cd05466">
    <property type="entry name" value="PBP2_LTTR_substrate"/>
    <property type="match status" value="1"/>
</dbReference>
<dbReference type="GO" id="GO:0019344">
    <property type="term" value="P:cysteine biosynthetic process"/>
    <property type="evidence" value="ECO:0007669"/>
    <property type="project" value="TreeGrafter"/>
</dbReference>
<dbReference type="EMBL" id="SJPS01000002">
    <property type="protein sequence ID" value="TWU28700.1"/>
    <property type="molecule type" value="Genomic_DNA"/>
</dbReference>
<sequence length="308" mass="34100">MNDSYLKSNDLTVQQLRWFCQVYELGSFAAAARQSGYAPPTLWEQVRKLEKKYGEKLFDRKGRNIQPTHAADLLYKTFVPVLATLDSSFERARELTGPTRTVLNIVTGMRMMLEELAPILIDYQKGNPHVELRLQHGDDKTARSLIVADQADLGLTLEPGPSIDADPVVIQRAYDLKYLAVFPARHPLAKKAQISLKDLVRYPLVVGSHGTQSRMVLDQSLHREELLDRRNIAIETTNSAITVACVRAGAGVGVMAGLANSPLTHGLKTHSLAESLGHAHVVFVTKKGRQLTNTIRGLMKVINAGMDK</sequence>
<keyword evidence="2" id="KW-0805">Transcription regulation</keyword>
<dbReference type="GO" id="GO:0000976">
    <property type="term" value="F:transcription cis-regulatory region binding"/>
    <property type="evidence" value="ECO:0007669"/>
    <property type="project" value="TreeGrafter"/>
</dbReference>
<evidence type="ECO:0000313" key="6">
    <source>
        <dbReference type="EMBL" id="TWU28700.1"/>
    </source>
</evidence>
<dbReference type="Gene3D" id="3.40.190.290">
    <property type="match status" value="1"/>
</dbReference>
<evidence type="ECO:0000259" key="5">
    <source>
        <dbReference type="PROSITE" id="PS50931"/>
    </source>
</evidence>
<feature type="domain" description="HTH lysR-type" evidence="5">
    <location>
        <begin position="11"/>
        <end position="68"/>
    </location>
</feature>
<dbReference type="SUPFAM" id="SSF46785">
    <property type="entry name" value="Winged helix' DNA-binding domain"/>
    <property type="match status" value="1"/>
</dbReference>
<accession>A0A5C6CVU0</accession>
<dbReference type="InterPro" id="IPR036388">
    <property type="entry name" value="WH-like_DNA-bd_sf"/>
</dbReference>
<evidence type="ECO:0000256" key="4">
    <source>
        <dbReference type="ARBA" id="ARBA00023163"/>
    </source>
</evidence>
<dbReference type="GO" id="GO:0003700">
    <property type="term" value="F:DNA-binding transcription factor activity"/>
    <property type="evidence" value="ECO:0007669"/>
    <property type="project" value="InterPro"/>
</dbReference>
<dbReference type="PANTHER" id="PTHR30126:SF6">
    <property type="entry name" value="HTH-TYPE TRANSCRIPTIONAL REGULATOR CYSB-RELATED"/>
    <property type="match status" value="1"/>
</dbReference>
<dbReference type="SUPFAM" id="SSF53850">
    <property type="entry name" value="Periplasmic binding protein-like II"/>
    <property type="match status" value="1"/>
</dbReference>
<evidence type="ECO:0000256" key="1">
    <source>
        <dbReference type="ARBA" id="ARBA00009437"/>
    </source>
</evidence>
<proteinExistence type="inferred from homology"/>
<keyword evidence="7" id="KW-1185">Reference proteome</keyword>
<dbReference type="InterPro" id="IPR000847">
    <property type="entry name" value="LysR_HTH_N"/>
</dbReference>
<evidence type="ECO:0000256" key="3">
    <source>
        <dbReference type="ARBA" id="ARBA00023125"/>
    </source>
</evidence>
<evidence type="ECO:0000313" key="7">
    <source>
        <dbReference type="Proteomes" id="UP000318437"/>
    </source>
</evidence>
<protein>
    <submittedName>
        <fullName evidence="6">HTH-type transcriptional regulator CysB</fullName>
    </submittedName>
</protein>
<dbReference type="Pfam" id="PF03466">
    <property type="entry name" value="LysR_substrate"/>
    <property type="match status" value="1"/>
</dbReference>
<keyword evidence="3" id="KW-0238">DNA-binding</keyword>
<dbReference type="InterPro" id="IPR005119">
    <property type="entry name" value="LysR_subst-bd"/>
</dbReference>
<dbReference type="AlphaFoldDB" id="A0A5C6CVU0"/>
<name>A0A5C6CVU0_9BACT</name>
<keyword evidence="4" id="KW-0804">Transcription</keyword>
<dbReference type="OrthoDB" id="280324at2"/>
<dbReference type="InterPro" id="IPR036390">
    <property type="entry name" value="WH_DNA-bd_sf"/>
</dbReference>